<evidence type="ECO:0008006" key="2">
    <source>
        <dbReference type="Google" id="ProtNLM"/>
    </source>
</evidence>
<dbReference type="HOGENOM" id="CLU_043658_0_0_3"/>
<dbReference type="AlphaFoldDB" id="B8HYS9"/>
<dbReference type="EMBL" id="CP001345">
    <property type="protein sequence ID" value="ACL47577.1"/>
    <property type="molecule type" value="Genomic_DNA"/>
</dbReference>
<accession>B8HYS9</accession>
<geneLocation type="plasmid" evidence="1">
    <name>pP742501</name>
</geneLocation>
<proteinExistence type="predicted"/>
<evidence type="ECO:0000313" key="1">
    <source>
        <dbReference type="EMBL" id="ACL47577.1"/>
    </source>
</evidence>
<protein>
    <recommendedName>
        <fullName evidence="2">DUF1822 domain-containing protein</fullName>
    </recommendedName>
</protein>
<organism evidence="1">
    <name type="scientific">Cyanothece sp. (strain PCC 7425 / ATCC 29141)</name>
    <dbReference type="NCBI Taxonomy" id="395961"/>
    <lineage>
        <taxon>Bacteria</taxon>
        <taxon>Bacillati</taxon>
        <taxon>Cyanobacteriota</taxon>
        <taxon>Cyanophyceae</taxon>
        <taxon>Gomontiellales</taxon>
        <taxon>Cyanothecaceae</taxon>
        <taxon>Cyanothece</taxon>
    </lineage>
</organism>
<dbReference type="OrthoDB" id="526290at2"/>
<name>B8HYS9_CYAP4</name>
<keyword evidence="1" id="KW-0614">Plasmid</keyword>
<reference evidence="1" key="1">
    <citation type="submission" date="2009-01" db="EMBL/GenBank/DDBJ databases">
        <title>Complete sequence of plasmid1 Cyanothece sp. PCC 7425.</title>
        <authorList>
            <consortium name="US DOE Joint Genome Institute"/>
            <person name="Lucas S."/>
            <person name="Copeland A."/>
            <person name="Lapidus A."/>
            <person name="Glavina del Rio T."/>
            <person name="Dalin E."/>
            <person name="Tice H."/>
            <person name="Bruce D."/>
            <person name="Goodwin L."/>
            <person name="Pitluck S."/>
            <person name="Sims D."/>
            <person name="Meineke L."/>
            <person name="Brettin T."/>
            <person name="Detter J.C."/>
            <person name="Han C."/>
            <person name="Larimer F."/>
            <person name="Land M."/>
            <person name="Hauser L."/>
            <person name="Kyrpides N."/>
            <person name="Ovchinnikova G."/>
            <person name="Liberton M."/>
            <person name="Stoeckel J."/>
            <person name="Banerjee A."/>
            <person name="Singh A."/>
            <person name="Page L."/>
            <person name="Sato H."/>
            <person name="Zhao L."/>
            <person name="Sherman L."/>
            <person name="Pakrasi H."/>
            <person name="Richardson P."/>
        </authorList>
    </citation>
    <scope>NUCLEOTIDE SEQUENCE</scope>
    <source>
        <strain evidence="1">PCC 7425</strain>
        <plasmid evidence="1">pP742501</plasmid>
    </source>
</reference>
<sequence>MSAESLMYPATDHLWFDLSSEELKLAQQQSQRCSNPAARWRAYLNALALGPVLSWLKSEWGDDLNVEPWLPADQHPQIWEFVNGMAIAVGNRRWVLLPQETDDLQELVIPQEWVDIREWAGHYYVGIQVNPDQQWLQLWAYVTYEDIKERGDLDPLDQTYTLEQEDLTEDIALLMISQEQALSTLSFIPAANSLNPTQTQALIQKLSDPEVLNPRLCLPFSQWSALISHPERRQQLYQQRQPVRLGEWLGQQWQGIKESGWQKWENLSSALGSLGQLGVVPIVGANLGTAFSPAIAMRSLSPEFSASNPIEQYGVDSPQVRLLIQEWAKLSPQSPEAVKAIPELEQILQTAQEEDTRWLAAETLWLLSPGNQAAGFWGMKQVDLGIDLAGQAIGLVLAVLPKSSEQVSVFVRVYPLQPQASLPAKLELQILDQTGEVFQQLSAREQDRVLQYKFWGSPGEEFGISLKLNQGHYRENFIL</sequence>
<dbReference type="Pfam" id="PF08852">
    <property type="entry name" value="DUF1822"/>
    <property type="match status" value="1"/>
</dbReference>
<gene>
    <name evidence="1" type="ordered locus">Cyan7425_5315</name>
</gene>
<dbReference type="InterPro" id="IPR014951">
    <property type="entry name" value="DUF1822"/>
</dbReference>
<dbReference type="KEGG" id="cyn:Cyan7425_5315"/>